<dbReference type="InterPro" id="IPR028081">
    <property type="entry name" value="Leu-bd"/>
</dbReference>
<keyword evidence="3" id="KW-0472">Membrane</keyword>
<feature type="transmembrane region" description="Helical" evidence="3">
    <location>
        <begin position="84"/>
        <end position="103"/>
    </location>
</feature>
<gene>
    <name evidence="5" type="ORF">COV59_00475</name>
</gene>
<keyword evidence="3" id="KW-1133">Transmembrane helix</keyword>
<accession>A0A2H0N900</accession>
<sequence>MQIQVPNKRDKPLLLYHPYQYFEGLLLIFYSYCSNFLQHFYQFYYIKLAIFCKPFLKIVKLIYIFYIFIILLLLSFNFLMKKIFILFFTIFSSFLLYGCTNLNSLDSTPQPIHVGWIGPLSGDLADIGKGVQEAVLLSQSEFNKKTPDRKPKIKIFFEDTKCDGKLSTNAVQKLISQNKVIAIIGGGCSSETLAAGPIAQSHNVVMISPASTAPSISQLGNFIFRVVPSDSFRGKVAASFIFADLKKKHAAILYESSEYSNGIASAFSSTYQKFSGEITTQDSFLKEEKDFKTVLTKIKNSSAEVLFFSGYSDSALLLLRQAKEINLNIPIVGGDAFNDPLVIKNSLAEGVFFVTQRTAPINEKFQNSFLEFTNRESIPLFAAQGYDAANILFDKLQQTGPDPKKLQQALSTIKNYTGVSGEIGFDKNGDMVTSQYDIFVIKNGKPNLFLYKN</sequence>
<dbReference type="Pfam" id="PF13458">
    <property type="entry name" value="Peripla_BP_6"/>
    <property type="match status" value="1"/>
</dbReference>
<dbReference type="PANTHER" id="PTHR30483:SF6">
    <property type="entry name" value="PERIPLASMIC BINDING PROTEIN OF ABC TRANSPORTER FOR NATURAL AMINO ACIDS"/>
    <property type="match status" value="1"/>
</dbReference>
<evidence type="ECO:0000256" key="2">
    <source>
        <dbReference type="ARBA" id="ARBA00022729"/>
    </source>
</evidence>
<dbReference type="InterPro" id="IPR028082">
    <property type="entry name" value="Peripla_BP_I"/>
</dbReference>
<keyword evidence="3" id="KW-0812">Transmembrane</keyword>
<dbReference type="PANTHER" id="PTHR30483">
    <property type="entry name" value="LEUCINE-SPECIFIC-BINDING PROTEIN"/>
    <property type="match status" value="1"/>
</dbReference>
<organism evidence="5 6">
    <name type="scientific">Candidatus Magasanikbacteria bacterium CG11_big_fil_rev_8_21_14_0_20_39_34</name>
    <dbReference type="NCBI Taxonomy" id="1974653"/>
    <lineage>
        <taxon>Bacteria</taxon>
        <taxon>Candidatus Magasanikiibacteriota</taxon>
    </lineage>
</organism>
<dbReference type="CDD" id="cd19984">
    <property type="entry name" value="PBP1_ABC_ligand_binding-like"/>
    <property type="match status" value="1"/>
</dbReference>
<feature type="transmembrane region" description="Helical" evidence="3">
    <location>
        <begin position="21"/>
        <end position="41"/>
    </location>
</feature>
<feature type="transmembrane region" description="Helical" evidence="3">
    <location>
        <begin position="61"/>
        <end position="79"/>
    </location>
</feature>
<evidence type="ECO:0000313" key="6">
    <source>
        <dbReference type="Proteomes" id="UP000229600"/>
    </source>
</evidence>
<evidence type="ECO:0000256" key="1">
    <source>
        <dbReference type="ARBA" id="ARBA00010062"/>
    </source>
</evidence>
<proteinExistence type="inferred from homology"/>
<dbReference type="Gene3D" id="3.40.50.2300">
    <property type="match status" value="2"/>
</dbReference>
<feature type="domain" description="Leucine-binding protein" evidence="4">
    <location>
        <begin position="111"/>
        <end position="444"/>
    </location>
</feature>
<keyword evidence="2" id="KW-0732">Signal</keyword>
<dbReference type="Proteomes" id="UP000229600">
    <property type="component" value="Unassembled WGS sequence"/>
</dbReference>
<dbReference type="EMBL" id="PCWN01000001">
    <property type="protein sequence ID" value="PIR04586.1"/>
    <property type="molecule type" value="Genomic_DNA"/>
</dbReference>
<reference evidence="5 6" key="1">
    <citation type="submission" date="2017-09" db="EMBL/GenBank/DDBJ databases">
        <title>Depth-based differentiation of microbial function through sediment-hosted aquifers and enrichment of novel symbionts in the deep terrestrial subsurface.</title>
        <authorList>
            <person name="Probst A.J."/>
            <person name="Ladd B."/>
            <person name="Jarett J.K."/>
            <person name="Geller-Mcgrath D.E."/>
            <person name="Sieber C.M."/>
            <person name="Emerson J.B."/>
            <person name="Anantharaman K."/>
            <person name="Thomas B.C."/>
            <person name="Malmstrom R."/>
            <person name="Stieglmeier M."/>
            <person name="Klingl A."/>
            <person name="Woyke T."/>
            <person name="Ryan C.M."/>
            <person name="Banfield J.F."/>
        </authorList>
    </citation>
    <scope>NUCLEOTIDE SEQUENCE [LARGE SCALE GENOMIC DNA]</scope>
    <source>
        <strain evidence="5">CG11_big_fil_rev_8_21_14_0_20_39_34</strain>
    </source>
</reference>
<comment type="caution">
    <text evidence="5">The sequence shown here is derived from an EMBL/GenBank/DDBJ whole genome shotgun (WGS) entry which is preliminary data.</text>
</comment>
<evidence type="ECO:0000259" key="4">
    <source>
        <dbReference type="Pfam" id="PF13458"/>
    </source>
</evidence>
<comment type="similarity">
    <text evidence="1">Belongs to the leucine-binding protein family.</text>
</comment>
<dbReference type="InterPro" id="IPR051010">
    <property type="entry name" value="BCAA_transport"/>
</dbReference>
<evidence type="ECO:0000256" key="3">
    <source>
        <dbReference type="SAM" id="Phobius"/>
    </source>
</evidence>
<dbReference type="AlphaFoldDB" id="A0A2H0N900"/>
<dbReference type="SUPFAM" id="SSF53822">
    <property type="entry name" value="Periplasmic binding protein-like I"/>
    <property type="match status" value="1"/>
</dbReference>
<evidence type="ECO:0000313" key="5">
    <source>
        <dbReference type="EMBL" id="PIR04586.1"/>
    </source>
</evidence>
<protein>
    <recommendedName>
        <fullName evidence="4">Leucine-binding protein domain-containing protein</fullName>
    </recommendedName>
</protein>
<name>A0A2H0N900_9BACT</name>